<sequence>SQIKLFKFYNCENMPQAEEVLKNSVIIFDDIIVMNGVYSFFKYLKNAQLPLDGTGNYSVKAKLLQIQIKKMENNRVKLRTEKKLKKFYRRLSNL</sequence>
<evidence type="ECO:0000313" key="2">
    <source>
        <dbReference type="Proteomes" id="UP001233999"/>
    </source>
</evidence>
<gene>
    <name evidence="1" type="ORF">L9F63_023442</name>
</gene>
<feature type="non-terminal residue" evidence="1">
    <location>
        <position position="1"/>
    </location>
</feature>
<dbReference type="EMBL" id="JASPKZ010007936">
    <property type="protein sequence ID" value="KAJ9581385.1"/>
    <property type="molecule type" value="Genomic_DNA"/>
</dbReference>
<organism evidence="1 2">
    <name type="scientific">Diploptera punctata</name>
    <name type="common">Pacific beetle cockroach</name>
    <dbReference type="NCBI Taxonomy" id="6984"/>
    <lineage>
        <taxon>Eukaryota</taxon>
        <taxon>Metazoa</taxon>
        <taxon>Ecdysozoa</taxon>
        <taxon>Arthropoda</taxon>
        <taxon>Hexapoda</taxon>
        <taxon>Insecta</taxon>
        <taxon>Pterygota</taxon>
        <taxon>Neoptera</taxon>
        <taxon>Polyneoptera</taxon>
        <taxon>Dictyoptera</taxon>
        <taxon>Blattodea</taxon>
        <taxon>Blaberoidea</taxon>
        <taxon>Blaberidae</taxon>
        <taxon>Diplopterinae</taxon>
        <taxon>Diploptera</taxon>
    </lineage>
</organism>
<dbReference type="Proteomes" id="UP001233999">
    <property type="component" value="Unassembled WGS sequence"/>
</dbReference>
<evidence type="ECO:0000313" key="1">
    <source>
        <dbReference type="EMBL" id="KAJ9581385.1"/>
    </source>
</evidence>
<proteinExistence type="predicted"/>
<feature type="non-terminal residue" evidence="1">
    <location>
        <position position="94"/>
    </location>
</feature>
<accession>A0AAD7ZJA0</accession>
<reference evidence="1" key="2">
    <citation type="submission" date="2023-05" db="EMBL/GenBank/DDBJ databases">
        <authorList>
            <person name="Fouks B."/>
        </authorList>
    </citation>
    <scope>NUCLEOTIDE SEQUENCE</scope>
    <source>
        <strain evidence="1">Stay&amp;Tobe</strain>
        <tissue evidence="1">Testes</tissue>
    </source>
</reference>
<comment type="caution">
    <text evidence="1">The sequence shown here is derived from an EMBL/GenBank/DDBJ whole genome shotgun (WGS) entry which is preliminary data.</text>
</comment>
<name>A0AAD7ZJA0_DIPPU</name>
<keyword evidence="2" id="KW-1185">Reference proteome</keyword>
<dbReference type="AlphaFoldDB" id="A0AAD7ZJA0"/>
<reference evidence="1" key="1">
    <citation type="journal article" date="2023" name="IScience">
        <title>Live-bearing cockroach genome reveals convergent evolutionary mechanisms linked to viviparity in insects and beyond.</title>
        <authorList>
            <person name="Fouks B."/>
            <person name="Harrison M.C."/>
            <person name="Mikhailova A.A."/>
            <person name="Marchal E."/>
            <person name="English S."/>
            <person name="Carruthers M."/>
            <person name="Jennings E.C."/>
            <person name="Chiamaka E.L."/>
            <person name="Frigard R.A."/>
            <person name="Pippel M."/>
            <person name="Attardo G.M."/>
            <person name="Benoit J.B."/>
            <person name="Bornberg-Bauer E."/>
            <person name="Tobe S.S."/>
        </authorList>
    </citation>
    <scope>NUCLEOTIDE SEQUENCE</scope>
    <source>
        <strain evidence="1">Stay&amp;Tobe</strain>
    </source>
</reference>
<protein>
    <submittedName>
        <fullName evidence="1">Uncharacterized protein</fullName>
    </submittedName>
</protein>